<protein>
    <recommendedName>
        <fullName evidence="3">Aconitate hydratase</fullName>
    </recommendedName>
</protein>
<dbReference type="SUPFAM" id="SSF53732">
    <property type="entry name" value="Aconitase iron-sulfur domain"/>
    <property type="match status" value="1"/>
</dbReference>
<keyword evidence="1" id="KW-0408">Iron</keyword>
<dbReference type="InterPro" id="IPR015931">
    <property type="entry name" value="Acnase/IPM_dHydase_lsu_aba_1/3"/>
</dbReference>
<dbReference type="InterPro" id="IPR006249">
    <property type="entry name" value="Aconitase/IRP2"/>
</dbReference>
<dbReference type="EnsemblPlants" id="MELO3C032251.2.1">
    <property type="protein sequence ID" value="MELO3C032251.2.1"/>
    <property type="gene ID" value="MELO3C032251.2"/>
</dbReference>
<dbReference type="InterPro" id="IPR036008">
    <property type="entry name" value="Aconitase_4Fe-4S_dom"/>
</dbReference>
<accession>A0A9I9EDH5</accession>
<dbReference type="PANTHER" id="PTHR11670">
    <property type="entry name" value="ACONITASE/IRON-RESPONSIVE ELEMENT FAMILY MEMBER"/>
    <property type="match status" value="1"/>
</dbReference>
<proteinExistence type="predicted"/>
<sequence>MEHTQNTRLRLTANNLEVTRGLQNPFNRLIKKLEKAQDGHLASYFSLPLLQDPRIERFPLPIRVLLESAIHNCDKFQVKSEDVEKILDWEKTCPRQVEIPFKPARVLLPSVTKNFELIDGDQDFTGVPAVIDLACMRDAVNNMGGDSNKVGILKHIQTKFKVQDLVIDHSAEVDVARLDKAVEANMELEFRRHKKDLLFSNGDPKHSTTCS</sequence>
<evidence type="ECO:0000313" key="2">
    <source>
        <dbReference type="EnsemblPlants" id="MELO3C032251.2.1"/>
    </source>
</evidence>
<organism evidence="2">
    <name type="scientific">Cucumis melo</name>
    <name type="common">Muskmelon</name>
    <dbReference type="NCBI Taxonomy" id="3656"/>
    <lineage>
        <taxon>Eukaryota</taxon>
        <taxon>Viridiplantae</taxon>
        <taxon>Streptophyta</taxon>
        <taxon>Embryophyta</taxon>
        <taxon>Tracheophyta</taxon>
        <taxon>Spermatophyta</taxon>
        <taxon>Magnoliopsida</taxon>
        <taxon>eudicotyledons</taxon>
        <taxon>Gunneridae</taxon>
        <taxon>Pentapetalae</taxon>
        <taxon>rosids</taxon>
        <taxon>fabids</taxon>
        <taxon>Cucurbitales</taxon>
        <taxon>Cucurbitaceae</taxon>
        <taxon>Benincaseae</taxon>
        <taxon>Cucumis</taxon>
    </lineage>
</organism>
<name>A0A9I9EDH5_CUCME</name>
<evidence type="ECO:0008006" key="3">
    <source>
        <dbReference type="Google" id="ProtNLM"/>
    </source>
</evidence>
<reference evidence="2" key="1">
    <citation type="submission" date="2023-03" db="UniProtKB">
        <authorList>
            <consortium name="EnsemblPlants"/>
        </authorList>
    </citation>
    <scope>IDENTIFICATION</scope>
</reference>
<dbReference type="AlphaFoldDB" id="A0A9I9EDH5"/>
<dbReference type="Gramene" id="MELO3C032251.2.1">
    <property type="protein sequence ID" value="MELO3C032251.2.1"/>
    <property type="gene ID" value="MELO3C032251.2"/>
</dbReference>
<evidence type="ECO:0000256" key="1">
    <source>
        <dbReference type="ARBA" id="ARBA00023004"/>
    </source>
</evidence>
<dbReference type="Gene3D" id="3.30.499.10">
    <property type="entry name" value="Aconitase, domain 3"/>
    <property type="match status" value="1"/>
</dbReference>